<dbReference type="CDD" id="cd00090">
    <property type="entry name" value="HTH_ARSR"/>
    <property type="match status" value="1"/>
</dbReference>
<reference evidence="5 6" key="1">
    <citation type="submission" date="2018-06" db="EMBL/GenBank/DDBJ databases">
        <authorList>
            <consortium name="Pathogen Informatics"/>
            <person name="Doyle S."/>
        </authorList>
    </citation>
    <scope>NUCLEOTIDE SEQUENCE [LARGE SCALE GENOMIC DNA]</scope>
    <source>
        <strain evidence="5 6">NCTC12360</strain>
    </source>
</reference>
<sequence>MELNLEKTSLPVYEALANETRLAILRELGGERKSISEIGEKLAISNALMTKHIKKLEQAQLIRLEKGTGKDWKKKFLALKTDFININFPEKVFPEMNLTSLPVKIGHFTDFRAEASCGMATKDRLIGALDDPKSFLAQERVDASIIWLNNGFLEYKIPKPLKNGEKIEMLEISMEIASEFPISNNYWPSDISFYINDVCLGTYTVPGNFSDVRGALTPQWWIDEFSQYGLLKHLRINRFDTSIDGEKLTDHNLSEIDLDHSDFFTFKIAAPATAENAGGLTIFGDRWGNYPQDLLFNFYISE</sequence>
<dbReference type="EMBL" id="WVTI01000004">
    <property type="protein sequence ID" value="MXS25843.1"/>
    <property type="molecule type" value="Genomic_DNA"/>
</dbReference>
<dbReference type="Proteomes" id="UP000254807">
    <property type="component" value="Unassembled WGS sequence"/>
</dbReference>
<evidence type="ECO:0000313" key="8">
    <source>
        <dbReference type="Proteomes" id="UP000516696"/>
    </source>
</evidence>
<dbReference type="EMBL" id="UFYW01000001">
    <property type="protein sequence ID" value="STD84204.1"/>
    <property type="molecule type" value="Genomic_DNA"/>
</dbReference>
<protein>
    <submittedName>
        <fullName evidence="5">ArsR family transcriptional regulator</fullName>
    </submittedName>
    <submittedName>
        <fullName evidence="3">Helix-turn-helix domain-containing protein</fullName>
    </submittedName>
</protein>
<reference evidence="3 7" key="2">
    <citation type="submission" date="2019-04" db="EMBL/GenBank/DDBJ databases">
        <title>Step-wise assembly of the neonatal virome modulated by breast feeding.</title>
        <authorList>
            <person name="Liang G."/>
            <person name="Bushman F."/>
        </authorList>
    </citation>
    <scope>NUCLEOTIDE SEQUENCE [LARGE SCALE GENOMIC DNA]</scope>
    <source>
        <strain evidence="3 7">E3404</strain>
    </source>
</reference>
<evidence type="ECO:0000313" key="2">
    <source>
        <dbReference type="EMBL" id="MDL4936313.1"/>
    </source>
</evidence>
<keyword evidence="1" id="KW-0238">DNA-binding</keyword>
<evidence type="ECO:0000313" key="5">
    <source>
        <dbReference type="EMBL" id="STD84204.1"/>
    </source>
</evidence>
<evidence type="ECO:0000256" key="1">
    <source>
        <dbReference type="ARBA" id="ARBA00023125"/>
    </source>
</evidence>
<evidence type="ECO:0000313" key="9">
    <source>
        <dbReference type="Proteomes" id="UP001241571"/>
    </source>
</evidence>
<dbReference type="Pfam" id="PF12840">
    <property type="entry name" value="HTH_20"/>
    <property type="match status" value="1"/>
</dbReference>
<dbReference type="EMBL" id="JASUBT010000007">
    <property type="protein sequence ID" value="MDL4936313.1"/>
    <property type="molecule type" value="Genomic_DNA"/>
</dbReference>
<dbReference type="GeneID" id="93222221"/>
<dbReference type="GO" id="GO:0003677">
    <property type="term" value="F:DNA binding"/>
    <property type="evidence" value="ECO:0007669"/>
    <property type="project" value="UniProtKB-KW"/>
</dbReference>
<evidence type="ECO:0000313" key="3">
    <source>
        <dbReference type="EMBL" id="MXS25843.1"/>
    </source>
</evidence>
<name>A0A1L8U3T8_ENTGA</name>
<dbReference type="InterPro" id="IPR011991">
    <property type="entry name" value="ArsR-like_HTH"/>
</dbReference>
<reference evidence="2 9" key="4">
    <citation type="submission" date="2023-06" db="EMBL/GenBank/DDBJ databases">
        <title>Acute promotion of culturable opportunistic pathogens and persistent increase of antibiotic resistance following antibiotic exposure in mouse gut microbiota.</title>
        <authorList>
            <person name="Li L."/>
            <person name="Wang B."/>
            <person name="Sun Y."/>
            <person name="Wang M."/>
            <person name="Xu H."/>
        </authorList>
    </citation>
    <scope>NUCLEOTIDE SEQUENCE [LARGE SCALE GENOMIC DNA]</scope>
    <source>
        <strain evidence="2 9">CRI2_2</strain>
    </source>
</reference>
<reference evidence="4 8" key="3">
    <citation type="submission" date="2020-03" db="EMBL/GenBank/DDBJ databases">
        <title>Characterization of ganglioside-mimicking enterococci.</title>
        <authorList>
            <person name="Patry R.T."/>
            <person name="Nothaft H."/>
            <person name="Bridger R."/>
            <person name="Shajahan A."/>
            <person name="Huynh S."/>
            <person name="Sanchez S."/>
            <person name="Azadi P."/>
            <person name="Cooper K."/>
            <person name="Miller W.G."/>
            <person name="Parker C.T."/>
            <person name="Wells L."/>
            <person name="Szymanski C.M."/>
        </authorList>
    </citation>
    <scope>NUCLEOTIDE SEQUENCE [LARGE SCALE GENOMIC DNA]</scope>
    <source>
        <strain evidence="4 8">EGM181</strain>
    </source>
</reference>
<dbReference type="OrthoDB" id="9781958at2"/>
<dbReference type="InterPro" id="IPR036390">
    <property type="entry name" value="WH_DNA-bd_sf"/>
</dbReference>
<dbReference type="Proteomes" id="UP001241571">
    <property type="component" value="Unassembled WGS sequence"/>
</dbReference>
<gene>
    <name evidence="4" type="ORF">EGM181_02580</name>
    <name evidence="3" type="ORF">GTI89_07220</name>
    <name evidence="5" type="ORF">NCTC12360_02731</name>
    <name evidence="2" type="ORF">QRX88_11355</name>
</gene>
<proteinExistence type="predicted"/>
<accession>A0A1L8U3T8</accession>
<dbReference type="Proteomes" id="UP000439965">
    <property type="component" value="Unassembled WGS sequence"/>
</dbReference>
<organism evidence="3 7">
    <name type="scientific">Enterococcus gallinarum</name>
    <dbReference type="NCBI Taxonomy" id="1353"/>
    <lineage>
        <taxon>Bacteria</taxon>
        <taxon>Bacillati</taxon>
        <taxon>Bacillota</taxon>
        <taxon>Bacilli</taxon>
        <taxon>Lactobacillales</taxon>
        <taxon>Enterococcaceae</taxon>
        <taxon>Enterococcus</taxon>
    </lineage>
</organism>
<dbReference type="Proteomes" id="UP000516696">
    <property type="component" value="Chromosome"/>
</dbReference>
<dbReference type="RefSeq" id="WP_003128730.1">
    <property type="nucleotide sequence ID" value="NZ_BTSN01000010.1"/>
</dbReference>
<evidence type="ECO:0000313" key="7">
    <source>
        <dbReference type="Proteomes" id="UP000439965"/>
    </source>
</evidence>
<dbReference type="Gene3D" id="1.10.10.10">
    <property type="entry name" value="Winged helix-like DNA-binding domain superfamily/Winged helix DNA-binding domain"/>
    <property type="match status" value="1"/>
</dbReference>
<dbReference type="AlphaFoldDB" id="A0A1L8U3T8"/>
<evidence type="ECO:0000313" key="6">
    <source>
        <dbReference type="Proteomes" id="UP000254807"/>
    </source>
</evidence>
<dbReference type="EMBL" id="CP050485">
    <property type="protein sequence ID" value="QOG26230.1"/>
    <property type="molecule type" value="Genomic_DNA"/>
</dbReference>
<evidence type="ECO:0000313" key="4">
    <source>
        <dbReference type="EMBL" id="QOG26230.1"/>
    </source>
</evidence>
<dbReference type="InterPro" id="IPR036388">
    <property type="entry name" value="WH-like_DNA-bd_sf"/>
</dbReference>
<dbReference type="SUPFAM" id="SSF46785">
    <property type="entry name" value="Winged helix' DNA-binding domain"/>
    <property type="match status" value="1"/>
</dbReference>
<keyword evidence="6" id="KW-1185">Reference proteome</keyword>